<proteinExistence type="predicted"/>
<feature type="transmembrane region" description="Helical" evidence="1">
    <location>
        <begin position="483"/>
        <end position="507"/>
    </location>
</feature>
<name>A0A0G0B8A1_9BACT</name>
<gene>
    <name evidence="2" type="ORF">UR52_C0001G0021</name>
</gene>
<accession>A0A0G0B8A1</accession>
<protein>
    <submittedName>
        <fullName evidence="2">Uncharacterized protein</fullName>
    </submittedName>
</protein>
<feature type="transmembrane region" description="Helical" evidence="1">
    <location>
        <begin position="341"/>
        <end position="362"/>
    </location>
</feature>
<feature type="transmembrane region" description="Helical" evidence="1">
    <location>
        <begin position="136"/>
        <end position="158"/>
    </location>
</feature>
<dbReference type="EMBL" id="LBPN01000001">
    <property type="protein sequence ID" value="KKP59941.1"/>
    <property type="molecule type" value="Genomic_DNA"/>
</dbReference>
<feature type="transmembrane region" description="Helical" evidence="1">
    <location>
        <begin position="170"/>
        <end position="191"/>
    </location>
</feature>
<comment type="caution">
    <text evidence="2">The sequence shown here is derived from an EMBL/GenBank/DDBJ whole genome shotgun (WGS) entry which is preliminary data.</text>
</comment>
<dbReference type="Proteomes" id="UP000034176">
    <property type="component" value="Unassembled WGS sequence"/>
</dbReference>
<feature type="transmembrane region" description="Helical" evidence="1">
    <location>
        <begin position="303"/>
        <end position="321"/>
    </location>
</feature>
<feature type="transmembrane region" description="Helical" evidence="1">
    <location>
        <begin position="261"/>
        <end position="282"/>
    </location>
</feature>
<evidence type="ECO:0000256" key="1">
    <source>
        <dbReference type="SAM" id="Phobius"/>
    </source>
</evidence>
<dbReference type="AlphaFoldDB" id="A0A0G0B8A1"/>
<sequence>MNFVIILTLLIKQILWLAFIPIWQFPDEQAHFAQVQNIAENQSSASNQKLSTSREIFESEKLFGTNRDGFGNNKYTYHSDYNIQYSETTTGKEELKIKEFPNIYRKELTIRESTGYPPLYYEFSAWFYKFVYNSDLISRIFVTRLFNLFLFFIFYFIISKISNLLFNNNILLKSTYIIILIFNPMLSFLFSGINSDNLYNVISVWVVYLGLKLLKKGLSITTFIQICLSILLAMYTKPQGFCLSLFYIYPLIYLFFNKNKLSLKCFISLLVIGIIAFGGIIRNILLGRQILPDLPPIEIIQKLSLPGFLIYLKSIIVHTYREIIPWYWGVYRWLSLTYPRIIHRILNWITVFSILGLIGHIYQKIKLKEKKEFLVLGYLIYISMMYFAVLAVFDYIFNISHGFSFGIQGRYFFPTIAAHMGILLIGIFQIIPKIIQNIVIKILGLGFISFHLYAQNMVLFSYFDTSSFYKFFIQASQYKPVYFKYPWLLILTITFFLSLIIFIWYYLHIKANKYEKN</sequence>
<feature type="transmembrane region" description="Helical" evidence="1">
    <location>
        <begin position="374"/>
        <end position="399"/>
    </location>
</feature>
<feature type="transmembrane region" description="Helical" evidence="1">
    <location>
        <begin position="411"/>
        <end position="431"/>
    </location>
</feature>
<dbReference type="STRING" id="1618434.UR52_C0001G0021"/>
<keyword evidence="1" id="KW-0812">Transmembrane</keyword>
<evidence type="ECO:0000313" key="2">
    <source>
        <dbReference type="EMBL" id="KKP59941.1"/>
    </source>
</evidence>
<evidence type="ECO:0000313" key="3">
    <source>
        <dbReference type="Proteomes" id="UP000034176"/>
    </source>
</evidence>
<dbReference type="Pfam" id="PF09913">
    <property type="entry name" value="DUF2142"/>
    <property type="match status" value="1"/>
</dbReference>
<organism evidence="2 3">
    <name type="scientific">Candidatus Gottesmanbacteria bacterium GW2011_GWA1_34_13</name>
    <dbReference type="NCBI Taxonomy" id="1618434"/>
    <lineage>
        <taxon>Bacteria</taxon>
        <taxon>Candidatus Gottesmaniibacteriota</taxon>
    </lineage>
</organism>
<reference evidence="2 3" key="1">
    <citation type="journal article" date="2015" name="Nature">
        <title>rRNA introns, odd ribosomes, and small enigmatic genomes across a large radiation of phyla.</title>
        <authorList>
            <person name="Brown C.T."/>
            <person name="Hug L.A."/>
            <person name="Thomas B.C."/>
            <person name="Sharon I."/>
            <person name="Castelle C.J."/>
            <person name="Singh A."/>
            <person name="Wilkins M.J."/>
            <person name="Williams K.H."/>
            <person name="Banfield J.F."/>
        </authorList>
    </citation>
    <scope>NUCLEOTIDE SEQUENCE [LARGE SCALE GENOMIC DNA]</scope>
</reference>
<feature type="transmembrane region" description="Helical" evidence="1">
    <location>
        <begin position="438"/>
        <end position="463"/>
    </location>
</feature>
<dbReference type="InterPro" id="IPR018674">
    <property type="entry name" value="DUF2142_membrane"/>
</dbReference>
<keyword evidence="1" id="KW-1133">Transmembrane helix</keyword>
<keyword evidence="1" id="KW-0472">Membrane</keyword>